<keyword evidence="1" id="KW-0732">Signal</keyword>
<evidence type="ECO:0000256" key="1">
    <source>
        <dbReference type="SAM" id="SignalP"/>
    </source>
</evidence>
<reference evidence="3 4" key="1">
    <citation type="submission" date="2019-09" db="EMBL/GenBank/DDBJ databases">
        <title>Phylogeny of genus Pseudoclavibacter and closely related genus.</title>
        <authorList>
            <person name="Li Y."/>
        </authorList>
    </citation>
    <scope>NUCLEOTIDE SEQUENCE [LARGE SCALE GENOMIC DNA]</scope>
    <source>
        <strain evidence="3 4">THG-MD12</strain>
    </source>
</reference>
<gene>
    <name evidence="3" type="ORF">F8O03_00495</name>
</gene>
<accession>A0A7J5B3Y7</accession>
<dbReference type="SUPFAM" id="SSF53850">
    <property type="entry name" value="Periplasmic binding protein-like II"/>
    <property type="match status" value="1"/>
</dbReference>
<dbReference type="OrthoDB" id="7808807at2"/>
<comment type="caution">
    <text evidence="3">The sequence shown here is derived from an EMBL/GenBank/DDBJ whole genome shotgun (WGS) entry which is preliminary data.</text>
</comment>
<feature type="signal peptide" evidence="1">
    <location>
        <begin position="1"/>
        <end position="34"/>
    </location>
</feature>
<evidence type="ECO:0000313" key="4">
    <source>
        <dbReference type="Proteomes" id="UP000490386"/>
    </source>
</evidence>
<dbReference type="Pfam" id="PF09084">
    <property type="entry name" value="NMT1"/>
    <property type="match status" value="1"/>
</dbReference>
<evidence type="ECO:0000259" key="2">
    <source>
        <dbReference type="Pfam" id="PF09084"/>
    </source>
</evidence>
<dbReference type="InterPro" id="IPR015168">
    <property type="entry name" value="SsuA/THI5"/>
</dbReference>
<feature type="domain" description="SsuA/THI5-like" evidence="2">
    <location>
        <begin position="64"/>
        <end position="277"/>
    </location>
</feature>
<proteinExistence type="predicted"/>
<keyword evidence="4" id="KW-1185">Reference proteome</keyword>
<dbReference type="AlphaFoldDB" id="A0A7J5B3Y7"/>
<name>A0A7J5B3Y7_9MICO</name>
<sequence length="355" mass="36967">MNLHLTTPGRAALGPRVLRSLVAAGAVAAVAVLAGCSPSSDGNAANATAEPAGAATIGLTYTPNIQFVPFYVAEAKGFFEDEGVDVELRHHGEGEDLFGALANGTEDFVYAGGDEITQARAADIPVTSVATLYNTYPATLIVPEDSDIKTAADARGKTIGTPGPYGQTYFALLSLLQSNGLTADDVKIEHIGYTQQAALTTGAVDGVMGYVNNDAVQFEKAGFPVRTIEIAPADAPTLVGPSLGVADSIIEGDDATITPVLEALALATQYVIDNPDESIDIAAEYIPTLYTDEAKSDALATLEATIPFLSAQDGQPLFTNDAEVWATMATFMSEQDLLEKPLEGDAFTNAYVPQG</sequence>
<feature type="chain" id="PRO_5039276747" evidence="1">
    <location>
        <begin position="35"/>
        <end position="355"/>
    </location>
</feature>
<dbReference type="PANTHER" id="PTHR31528">
    <property type="entry name" value="4-AMINO-5-HYDROXYMETHYL-2-METHYLPYRIMIDINE PHOSPHATE SYNTHASE THI11-RELATED"/>
    <property type="match status" value="1"/>
</dbReference>
<dbReference type="GO" id="GO:0009228">
    <property type="term" value="P:thiamine biosynthetic process"/>
    <property type="evidence" value="ECO:0007669"/>
    <property type="project" value="InterPro"/>
</dbReference>
<dbReference type="Proteomes" id="UP000490386">
    <property type="component" value="Unassembled WGS sequence"/>
</dbReference>
<evidence type="ECO:0000313" key="3">
    <source>
        <dbReference type="EMBL" id="KAB1638875.1"/>
    </source>
</evidence>
<protein>
    <submittedName>
        <fullName evidence="3">ABC transporter substrate-binding protein</fullName>
    </submittedName>
</protein>
<dbReference type="Gene3D" id="3.40.190.10">
    <property type="entry name" value="Periplasmic binding protein-like II"/>
    <property type="match status" value="2"/>
</dbReference>
<dbReference type="RefSeq" id="WP_151421926.1">
    <property type="nucleotide sequence ID" value="NZ_WBJX01000001.1"/>
</dbReference>
<dbReference type="InterPro" id="IPR027939">
    <property type="entry name" value="NMT1/THI5"/>
</dbReference>
<organism evidence="3 4">
    <name type="scientific">Pseudoclavibacter terrae</name>
    <dbReference type="NCBI Taxonomy" id="1530195"/>
    <lineage>
        <taxon>Bacteria</taxon>
        <taxon>Bacillati</taxon>
        <taxon>Actinomycetota</taxon>
        <taxon>Actinomycetes</taxon>
        <taxon>Micrococcales</taxon>
        <taxon>Microbacteriaceae</taxon>
        <taxon>Pseudoclavibacter</taxon>
    </lineage>
</organism>
<dbReference type="EMBL" id="WBJX01000001">
    <property type="protein sequence ID" value="KAB1638875.1"/>
    <property type="molecule type" value="Genomic_DNA"/>
</dbReference>
<dbReference type="PANTHER" id="PTHR31528:SF15">
    <property type="entry name" value="RIBOFLAVIN-BINDING PROTEIN RIBY"/>
    <property type="match status" value="1"/>
</dbReference>